<comment type="caution">
    <text evidence="3">The sequence shown here is derived from an EMBL/GenBank/DDBJ whole genome shotgun (WGS) entry which is preliminary data.</text>
</comment>
<evidence type="ECO:0000313" key="4">
    <source>
        <dbReference type="Proteomes" id="UP001596035"/>
    </source>
</evidence>
<reference evidence="4" key="1">
    <citation type="journal article" date="2019" name="Int. J. Syst. Evol. Microbiol.">
        <title>The Global Catalogue of Microorganisms (GCM) 10K type strain sequencing project: providing services to taxonomists for standard genome sequencing and annotation.</title>
        <authorList>
            <consortium name="The Broad Institute Genomics Platform"/>
            <consortium name="The Broad Institute Genome Sequencing Center for Infectious Disease"/>
            <person name="Wu L."/>
            <person name="Ma J."/>
        </authorList>
    </citation>
    <scope>NUCLEOTIDE SEQUENCE [LARGE SCALE GENOMIC DNA]</scope>
    <source>
        <strain evidence="4">CGMCC 4.7131</strain>
    </source>
</reference>
<dbReference type="Gene3D" id="2.140.10.10">
    <property type="entry name" value="Quinoprotein alcohol dehydrogenase-like superfamily"/>
    <property type="match status" value="1"/>
</dbReference>
<feature type="compositionally biased region" description="Acidic residues" evidence="1">
    <location>
        <begin position="319"/>
        <end position="331"/>
    </location>
</feature>
<accession>A0ABW0DKW5</accession>
<evidence type="ECO:0000259" key="2">
    <source>
        <dbReference type="PROSITE" id="PS50011"/>
    </source>
</evidence>
<dbReference type="InterPro" id="IPR000719">
    <property type="entry name" value="Prot_kinase_dom"/>
</dbReference>
<dbReference type="InterPro" id="IPR015943">
    <property type="entry name" value="WD40/YVTN_repeat-like_dom_sf"/>
</dbReference>
<protein>
    <submittedName>
        <fullName evidence="3">PQQ-binding-like beta-propeller repeat protein</fullName>
    </submittedName>
</protein>
<dbReference type="PROSITE" id="PS50011">
    <property type="entry name" value="PROTEIN_KINASE_DOM"/>
    <property type="match status" value="1"/>
</dbReference>
<dbReference type="EMBL" id="JBHSKN010000006">
    <property type="protein sequence ID" value="MFC5239437.1"/>
    <property type="molecule type" value="Genomic_DNA"/>
</dbReference>
<keyword evidence="4" id="KW-1185">Reference proteome</keyword>
<dbReference type="Proteomes" id="UP001596035">
    <property type="component" value="Unassembled WGS sequence"/>
</dbReference>
<dbReference type="InterPro" id="IPR002372">
    <property type="entry name" value="PQQ_rpt_dom"/>
</dbReference>
<dbReference type="RefSeq" id="WP_344566046.1">
    <property type="nucleotide sequence ID" value="NZ_BAAATG010000044.1"/>
</dbReference>
<dbReference type="SUPFAM" id="SSF56112">
    <property type="entry name" value="Protein kinase-like (PK-like)"/>
    <property type="match status" value="1"/>
</dbReference>
<feature type="domain" description="Protein kinase" evidence="2">
    <location>
        <begin position="15"/>
        <end position="283"/>
    </location>
</feature>
<dbReference type="Pfam" id="PF13360">
    <property type="entry name" value="PQQ_2"/>
    <property type="match status" value="2"/>
</dbReference>
<dbReference type="Gene3D" id="2.40.10.480">
    <property type="match status" value="1"/>
</dbReference>
<dbReference type="Gene3D" id="3.30.200.20">
    <property type="entry name" value="Phosphorylase Kinase, domain 1"/>
    <property type="match status" value="1"/>
</dbReference>
<evidence type="ECO:0000256" key="1">
    <source>
        <dbReference type="SAM" id="MobiDB-lite"/>
    </source>
</evidence>
<dbReference type="InterPro" id="IPR011009">
    <property type="entry name" value="Kinase-like_dom_sf"/>
</dbReference>
<name>A0ABW0DKW5_9ACTN</name>
<feature type="region of interest" description="Disordered" evidence="1">
    <location>
        <begin position="314"/>
        <end position="373"/>
    </location>
</feature>
<proteinExistence type="predicted"/>
<dbReference type="PANTHER" id="PTHR34512:SF30">
    <property type="entry name" value="OUTER MEMBRANE PROTEIN ASSEMBLY FACTOR BAMB"/>
    <property type="match status" value="1"/>
</dbReference>
<organism evidence="3 4">
    <name type="scientific">Streptomyces atrovirens</name>
    <dbReference type="NCBI Taxonomy" id="285556"/>
    <lineage>
        <taxon>Bacteria</taxon>
        <taxon>Bacillati</taxon>
        <taxon>Actinomycetota</taxon>
        <taxon>Actinomycetes</taxon>
        <taxon>Kitasatosporales</taxon>
        <taxon>Streptomycetaceae</taxon>
        <taxon>Streptomyces</taxon>
    </lineage>
</organism>
<feature type="region of interest" description="Disordered" evidence="1">
    <location>
        <begin position="397"/>
        <end position="421"/>
    </location>
</feature>
<feature type="compositionally biased region" description="Low complexity" evidence="1">
    <location>
        <begin position="334"/>
        <end position="357"/>
    </location>
</feature>
<dbReference type="SMART" id="SM00564">
    <property type="entry name" value="PQQ"/>
    <property type="match status" value="5"/>
</dbReference>
<dbReference type="InterPro" id="IPR018391">
    <property type="entry name" value="PQQ_b-propeller_rpt"/>
</dbReference>
<dbReference type="Gene3D" id="1.10.510.10">
    <property type="entry name" value="Transferase(Phosphotransferase) domain 1"/>
    <property type="match status" value="1"/>
</dbReference>
<dbReference type="InterPro" id="IPR011047">
    <property type="entry name" value="Quinoprotein_ADH-like_sf"/>
</dbReference>
<dbReference type="SUPFAM" id="SSF50998">
    <property type="entry name" value="Quinoprotein alcohol dehydrogenase-like"/>
    <property type="match status" value="2"/>
</dbReference>
<dbReference type="Pfam" id="PF00069">
    <property type="entry name" value="Pkinase"/>
    <property type="match status" value="1"/>
</dbReference>
<dbReference type="Gene3D" id="2.130.10.10">
    <property type="entry name" value="YVTN repeat-like/Quinoprotein amine dehydrogenase"/>
    <property type="match status" value="1"/>
</dbReference>
<evidence type="ECO:0000313" key="3">
    <source>
        <dbReference type="EMBL" id="MFC5239437.1"/>
    </source>
</evidence>
<gene>
    <name evidence="3" type="ORF">ACFPWV_05850</name>
</gene>
<dbReference type="SMART" id="SM00220">
    <property type="entry name" value="S_TKc"/>
    <property type="match status" value="1"/>
</dbReference>
<dbReference type="PANTHER" id="PTHR34512">
    <property type="entry name" value="CELL SURFACE PROTEIN"/>
    <property type="match status" value="1"/>
</dbReference>
<sequence>MRALNGADPRRFGPYRTLAVLRGAGTTRSYLARGGDGRTVTVTAAKPRLAAVSVFRGRFRQELAAAARLAGPWAQPVLDSAPDDPVPWFASPFTPSLSLAEAVTLAGPLPEPVVRALGAALAETLERTRAAAGGAFQGLGPEVVLLSADGPRISAFGPLGAATAAAEGPGGGLAVTLGYLTPEQVAGHRPGPPADVFVLGTLLAYAATGTNPFDADHADARPVAGDVSEDVPGSAARHRAAERIAHQEPDLASVPEELRPVLARCLAKDPAQRPEPSVLAAVLAPSGAAAAVSAGRLPARLTAALAEQASAVLGLEAREDQDDRDDRDDREEAVPAVPATPTVPDAGPASEAGPAGEQDVPPARPATRRAAGPDRRALLTGVLSGAAGLALGGGVTAWATDDRPRPAAAGEPAARKPRAPVPGAPPAALWAYDMPDTTFYGSPALHGDVLLLPGDSLVAVDVRTGKELWRRKEPSGLASHPVRVDDELLVVLDVQGLLWRSVKDGARRHKVPYGQLLEAGEDMHSAELVARDGAVVWFKGDVEKEAGTGTKTGGADAKTHTLFAYDVVRREPLWRRPLAENEYASWTAPHRGLLVSSRDAPRPEDAKARKKRPEGLQEFFALDRASGREVWARTIGDLTIGAWFTLSGTGTLYAAQDRELRAYELRTGRELWRMRHPRPDGGYGEPVLAGDTLYVADADPTVYALDPVSGRQQWSRGTGFLAGTGASPSVAVSASGAAVLSLDAVQVTAFAAASGERLWKFQAVGEQDTGGLEPYELLTADGICVVRYGRSFYGVPVE</sequence>